<dbReference type="AlphaFoldDB" id="A0A0D8XR88"/>
<sequence>RMSLLEFPPLNSSGKPYAIQEFNGRIITGNVEEFQAVTKCESMSDYPSIERTHLNSLQHCISKNDVAGALVFREADQIISRDFREKDGIFGLIDYISNITEDSKLWPIATFGNSLGHGIIRLRNGLASIVSRIVPSVSQERIDELLQQYSSTTNW</sequence>
<organism evidence="1 2">
    <name type="scientific">Dictyocaulus viviparus</name>
    <name type="common">Bovine lungworm</name>
    <dbReference type="NCBI Taxonomy" id="29172"/>
    <lineage>
        <taxon>Eukaryota</taxon>
        <taxon>Metazoa</taxon>
        <taxon>Ecdysozoa</taxon>
        <taxon>Nematoda</taxon>
        <taxon>Chromadorea</taxon>
        <taxon>Rhabditida</taxon>
        <taxon>Rhabditina</taxon>
        <taxon>Rhabditomorpha</taxon>
        <taxon>Strongyloidea</taxon>
        <taxon>Metastrongylidae</taxon>
        <taxon>Dictyocaulus</taxon>
    </lineage>
</organism>
<dbReference type="EMBL" id="KN716441">
    <property type="protein sequence ID" value="KJH44896.1"/>
    <property type="molecule type" value="Genomic_DNA"/>
</dbReference>
<feature type="non-terminal residue" evidence="1">
    <location>
        <position position="1"/>
    </location>
</feature>
<name>A0A0D8XR88_DICVI</name>
<dbReference type="Proteomes" id="UP000053766">
    <property type="component" value="Unassembled WGS sequence"/>
</dbReference>
<proteinExistence type="predicted"/>
<evidence type="ECO:0000313" key="2">
    <source>
        <dbReference type="Proteomes" id="UP000053766"/>
    </source>
</evidence>
<keyword evidence="2" id="KW-1185">Reference proteome</keyword>
<protein>
    <submittedName>
        <fullName evidence="1">Uncharacterized protein</fullName>
    </submittedName>
</protein>
<evidence type="ECO:0000313" key="1">
    <source>
        <dbReference type="EMBL" id="KJH44896.1"/>
    </source>
</evidence>
<reference evidence="1 2" key="1">
    <citation type="submission" date="2013-11" db="EMBL/GenBank/DDBJ databases">
        <title>Draft genome of the bovine lungworm Dictyocaulus viviparus.</title>
        <authorList>
            <person name="Mitreva M."/>
        </authorList>
    </citation>
    <scope>NUCLEOTIDE SEQUENCE [LARGE SCALE GENOMIC DNA]</scope>
    <source>
        <strain evidence="1 2">HannoverDv2000</strain>
    </source>
</reference>
<gene>
    <name evidence="1" type="ORF">DICVIV_09088</name>
</gene>
<reference evidence="2" key="2">
    <citation type="journal article" date="2016" name="Sci. Rep.">
        <title>Dictyocaulus viviparus genome, variome and transcriptome elucidate lungworm biology and support future intervention.</title>
        <authorList>
            <person name="McNulty S.N."/>
            <person name="Strube C."/>
            <person name="Rosa B.A."/>
            <person name="Martin J.C."/>
            <person name="Tyagi R."/>
            <person name="Choi Y.J."/>
            <person name="Wang Q."/>
            <person name="Hallsworth Pepin K."/>
            <person name="Zhang X."/>
            <person name="Ozersky P."/>
            <person name="Wilson R.K."/>
            <person name="Sternberg P.W."/>
            <person name="Gasser R.B."/>
            <person name="Mitreva M."/>
        </authorList>
    </citation>
    <scope>NUCLEOTIDE SEQUENCE [LARGE SCALE GENOMIC DNA]</scope>
    <source>
        <strain evidence="2">HannoverDv2000</strain>
    </source>
</reference>
<accession>A0A0D8XR88</accession>
<dbReference type="OrthoDB" id="411991at2759"/>